<feature type="non-terminal residue" evidence="2">
    <location>
        <position position="1"/>
    </location>
</feature>
<feature type="domain" description="Peptidase C39-like" evidence="1">
    <location>
        <begin position="35"/>
        <end position="99"/>
    </location>
</feature>
<gene>
    <name evidence="2" type="ORF">S01H1_23393</name>
</gene>
<dbReference type="AlphaFoldDB" id="X0UDA5"/>
<comment type="caution">
    <text evidence="2">The sequence shown here is derived from an EMBL/GenBank/DDBJ whole genome shotgun (WGS) entry which is preliminary data.</text>
</comment>
<reference evidence="2" key="1">
    <citation type="journal article" date="2014" name="Front. Microbiol.">
        <title>High frequency of phylogenetically diverse reductive dehalogenase-homologous genes in deep subseafloor sedimentary metagenomes.</title>
        <authorList>
            <person name="Kawai M."/>
            <person name="Futagami T."/>
            <person name="Toyoda A."/>
            <person name="Takaki Y."/>
            <person name="Nishi S."/>
            <person name="Hori S."/>
            <person name="Arai W."/>
            <person name="Tsubouchi T."/>
            <person name="Morono Y."/>
            <person name="Uchiyama I."/>
            <person name="Ito T."/>
            <person name="Fujiyama A."/>
            <person name="Inagaki F."/>
            <person name="Takami H."/>
        </authorList>
    </citation>
    <scope>NUCLEOTIDE SEQUENCE</scope>
    <source>
        <strain evidence="2">Expedition CK06-06</strain>
    </source>
</reference>
<dbReference type="EMBL" id="BARS01013492">
    <property type="protein sequence ID" value="GAF97301.1"/>
    <property type="molecule type" value="Genomic_DNA"/>
</dbReference>
<proteinExistence type="predicted"/>
<evidence type="ECO:0000313" key="2">
    <source>
        <dbReference type="EMBL" id="GAF97301.1"/>
    </source>
</evidence>
<sequence>GGTYTFELRRAAHFSDNSISKGLVIPDHIIGYSKRSIGYAAFKNELQNTTCLKELIDDGYPILIITWSSLAKEYRHFRVVVGYTIESNEITNFIINDPWIGPGYHMEHDYFVELWASDANWSLCVCPWDVNVSYPSTIPVDTSFLI</sequence>
<accession>X0UDA5</accession>
<dbReference type="InterPro" id="IPR039564">
    <property type="entry name" value="Peptidase_C39-like"/>
</dbReference>
<dbReference type="Pfam" id="PF13529">
    <property type="entry name" value="Peptidase_C39_2"/>
    <property type="match status" value="1"/>
</dbReference>
<organism evidence="2">
    <name type="scientific">marine sediment metagenome</name>
    <dbReference type="NCBI Taxonomy" id="412755"/>
    <lineage>
        <taxon>unclassified sequences</taxon>
        <taxon>metagenomes</taxon>
        <taxon>ecological metagenomes</taxon>
    </lineage>
</organism>
<feature type="non-terminal residue" evidence="2">
    <location>
        <position position="146"/>
    </location>
</feature>
<name>X0UDA5_9ZZZZ</name>
<dbReference type="Gene3D" id="3.90.70.10">
    <property type="entry name" value="Cysteine proteinases"/>
    <property type="match status" value="1"/>
</dbReference>
<evidence type="ECO:0000259" key="1">
    <source>
        <dbReference type="Pfam" id="PF13529"/>
    </source>
</evidence>
<protein>
    <recommendedName>
        <fullName evidence="1">Peptidase C39-like domain-containing protein</fullName>
    </recommendedName>
</protein>